<dbReference type="PANTHER" id="PTHR15829">
    <property type="entry name" value="PROTEIN KINASE PKN/PRK1, EFFECTOR"/>
    <property type="match status" value="1"/>
</dbReference>
<protein>
    <submittedName>
        <fullName evidence="4">Protein FAM65C</fullName>
    </submittedName>
</protein>
<dbReference type="InterPro" id="IPR031780">
    <property type="entry name" value="FAM65_N"/>
</dbReference>
<accession>A0AAD3MU89</accession>
<comment type="caution">
    <text evidence="4">The sequence shown here is derived from an EMBL/GenBank/DDBJ whole genome shotgun (WGS) entry which is preliminary data.</text>
</comment>
<evidence type="ECO:0000259" key="3">
    <source>
        <dbReference type="Pfam" id="PF15903"/>
    </source>
</evidence>
<reference evidence="4" key="1">
    <citation type="submission" date="2022-08" db="EMBL/GenBank/DDBJ databases">
        <title>Genome sequencing of akame (Lates japonicus).</title>
        <authorList>
            <person name="Hashiguchi Y."/>
            <person name="Takahashi H."/>
        </authorList>
    </citation>
    <scope>NUCLEOTIDE SEQUENCE</scope>
    <source>
        <strain evidence="4">Kochi</strain>
    </source>
</reference>
<evidence type="ECO:0000256" key="2">
    <source>
        <dbReference type="SAM" id="MobiDB-lite"/>
    </source>
</evidence>
<keyword evidence="5" id="KW-1185">Reference proteome</keyword>
<evidence type="ECO:0000256" key="1">
    <source>
        <dbReference type="ARBA" id="ARBA00005744"/>
    </source>
</evidence>
<feature type="domain" description="FAM65 N-terminal" evidence="3">
    <location>
        <begin position="135"/>
        <end position="223"/>
    </location>
</feature>
<sequence length="232" mass="25512">MSVKLRFDSPSDGSLVHRSRSFTGFSSLNGRRRQVTLLVTLSAQSHDRSKSPRMHLSPNRGGGASGLCNRTGRPGFSGAAGLNRAPAGVEELYGNILYPVEIVSGPVQHEKTFSLSPSTEPPESLLELNRNHRHSLQVTQAKGLGWLLVGMVTCASADFFVARPQLMLVDITELGTIKLQLEVTWNPFDSAEKMKPLSISRQSVSSRKSSVYSWTDTEHPLLHREILYIDAT</sequence>
<gene>
    <name evidence="4" type="ORF">AKAME5_002905200</name>
</gene>
<dbReference type="Pfam" id="PF15903">
    <property type="entry name" value="PL48"/>
    <property type="match status" value="1"/>
</dbReference>
<feature type="region of interest" description="Disordered" evidence="2">
    <location>
        <begin position="42"/>
        <end position="64"/>
    </location>
</feature>
<dbReference type="Proteomes" id="UP001279410">
    <property type="component" value="Unassembled WGS sequence"/>
</dbReference>
<dbReference type="PANTHER" id="PTHR15829:SF15">
    <property type="entry name" value="RIPOR FAMILY MEMBER 3"/>
    <property type="match status" value="1"/>
</dbReference>
<evidence type="ECO:0000313" key="5">
    <source>
        <dbReference type="Proteomes" id="UP001279410"/>
    </source>
</evidence>
<proteinExistence type="inferred from homology"/>
<comment type="similarity">
    <text evidence="1">Belongs to the RIPOR family.</text>
</comment>
<dbReference type="InterPro" id="IPR026136">
    <property type="entry name" value="RIPOR3"/>
</dbReference>
<dbReference type="EMBL" id="BRZM01005031">
    <property type="protein sequence ID" value="GLD61228.1"/>
    <property type="molecule type" value="Genomic_DNA"/>
</dbReference>
<organism evidence="4 5">
    <name type="scientific">Lates japonicus</name>
    <name type="common">Japanese lates</name>
    <dbReference type="NCBI Taxonomy" id="270547"/>
    <lineage>
        <taxon>Eukaryota</taxon>
        <taxon>Metazoa</taxon>
        <taxon>Chordata</taxon>
        <taxon>Craniata</taxon>
        <taxon>Vertebrata</taxon>
        <taxon>Euteleostomi</taxon>
        <taxon>Actinopterygii</taxon>
        <taxon>Neopterygii</taxon>
        <taxon>Teleostei</taxon>
        <taxon>Neoteleostei</taxon>
        <taxon>Acanthomorphata</taxon>
        <taxon>Carangaria</taxon>
        <taxon>Carangaria incertae sedis</taxon>
        <taxon>Centropomidae</taxon>
        <taxon>Lates</taxon>
    </lineage>
</organism>
<name>A0AAD3MU89_LATJO</name>
<evidence type="ECO:0000313" key="4">
    <source>
        <dbReference type="EMBL" id="GLD61228.1"/>
    </source>
</evidence>
<dbReference type="AlphaFoldDB" id="A0AAD3MU89"/>